<name>A0ABN1A1B8_9ACTN</name>
<comment type="caution">
    <text evidence="1">The sequence shown here is derived from an EMBL/GenBank/DDBJ whole genome shotgun (WGS) entry which is preliminary data.</text>
</comment>
<accession>A0ABN1A1B8</accession>
<gene>
    <name evidence="1" type="ORF">GCM10009544_29420</name>
</gene>
<sequence length="99" mass="10906">MLEPILDLGALPASRGGLFERGCALFRGKGRKSHAYVTSDIELSDNGPVWNLVGPHLRSNEQRARTFTLVGRLAADPAPVSENRRKVLVRLARPALFRT</sequence>
<organism evidence="1 2">
    <name type="scientific">Streptomyces stramineus</name>
    <dbReference type="NCBI Taxonomy" id="173861"/>
    <lineage>
        <taxon>Bacteria</taxon>
        <taxon>Bacillati</taxon>
        <taxon>Actinomycetota</taxon>
        <taxon>Actinomycetes</taxon>
        <taxon>Kitasatosporales</taxon>
        <taxon>Streptomycetaceae</taxon>
        <taxon>Streptomyces</taxon>
    </lineage>
</organism>
<dbReference type="EMBL" id="BAAAHB010000027">
    <property type="protein sequence ID" value="GAA0465198.1"/>
    <property type="molecule type" value="Genomic_DNA"/>
</dbReference>
<protein>
    <submittedName>
        <fullName evidence="1">Uncharacterized protein</fullName>
    </submittedName>
</protein>
<evidence type="ECO:0000313" key="2">
    <source>
        <dbReference type="Proteomes" id="UP001499895"/>
    </source>
</evidence>
<dbReference type="Proteomes" id="UP001499895">
    <property type="component" value="Unassembled WGS sequence"/>
</dbReference>
<evidence type="ECO:0000313" key="1">
    <source>
        <dbReference type="EMBL" id="GAA0465198.1"/>
    </source>
</evidence>
<proteinExistence type="predicted"/>
<keyword evidence="2" id="KW-1185">Reference proteome</keyword>
<reference evidence="1 2" key="1">
    <citation type="journal article" date="2019" name="Int. J. Syst. Evol. Microbiol.">
        <title>The Global Catalogue of Microorganisms (GCM) 10K type strain sequencing project: providing services to taxonomists for standard genome sequencing and annotation.</title>
        <authorList>
            <consortium name="The Broad Institute Genomics Platform"/>
            <consortium name="The Broad Institute Genome Sequencing Center for Infectious Disease"/>
            <person name="Wu L."/>
            <person name="Ma J."/>
        </authorList>
    </citation>
    <scope>NUCLEOTIDE SEQUENCE [LARGE SCALE GENOMIC DNA]</scope>
    <source>
        <strain evidence="1 2">JCM 10649</strain>
    </source>
</reference>